<dbReference type="PROSITE" id="PS50977">
    <property type="entry name" value="HTH_TETR_2"/>
    <property type="match status" value="1"/>
</dbReference>
<name>A0A077LWN1_9MICO</name>
<dbReference type="PANTHER" id="PTHR30055:SF234">
    <property type="entry name" value="HTH-TYPE TRANSCRIPTIONAL REGULATOR BETI"/>
    <property type="match status" value="1"/>
</dbReference>
<dbReference type="InterPro" id="IPR009057">
    <property type="entry name" value="Homeodomain-like_sf"/>
</dbReference>
<dbReference type="GO" id="GO:0045892">
    <property type="term" value="P:negative regulation of DNA-templated transcription"/>
    <property type="evidence" value="ECO:0007669"/>
    <property type="project" value="UniProtKB-ARBA"/>
</dbReference>
<dbReference type="Proteomes" id="UP000035721">
    <property type="component" value="Unassembled WGS sequence"/>
</dbReference>
<keyword evidence="1" id="KW-0805">Transcription regulation</keyword>
<dbReference type="InterPro" id="IPR050109">
    <property type="entry name" value="HTH-type_TetR-like_transc_reg"/>
</dbReference>
<dbReference type="InterPro" id="IPR001647">
    <property type="entry name" value="HTH_TetR"/>
</dbReference>
<keyword evidence="2 4" id="KW-0238">DNA-binding</keyword>
<evidence type="ECO:0000259" key="5">
    <source>
        <dbReference type="PROSITE" id="PS50977"/>
    </source>
</evidence>
<dbReference type="EMBL" id="CAJB01000024">
    <property type="protein sequence ID" value="CCH76330.1"/>
    <property type="molecule type" value="Genomic_DNA"/>
</dbReference>
<dbReference type="PRINTS" id="PR00455">
    <property type="entry name" value="HTHTETR"/>
</dbReference>
<feature type="domain" description="HTH tetR-type" evidence="5">
    <location>
        <begin position="17"/>
        <end position="77"/>
    </location>
</feature>
<dbReference type="FunFam" id="1.10.10.60:FF:000141">
    <property type="entry name" value="TetR family transcriptional regulator"/>
    <property type="match status" value="1"/>
</dbReference>
<dbReference type="STRING" id="1194083.BN12_120012"/>
<evidence type="ECO:0000256" key="2">
    <source>
        <dbReference type="ARBA" id="ARBA00023125"/>
    </source>
</evidence>
<comment type="caution">
    <text evidence="6">The sequence shown here is derived from an EMBL/GenBank/DDBJ whole genome shotgun (WGS) entry which is preliminary data.</text>
</comment>
<evidence type="ECO:0000313" key="7">
    <source>
        <dbReference type="Proteomes" id="UP000035721"/>
    </source>
</evidence>
<accession>A0A077LWN1</accession>
<keyword evidence="3" id="KW-0804">Transcription</keyword>
<evidence type="ECO:0000256" key="3">
    <source>
        <dbReference type="ARBA" id="ARBA00023163"/>
    </source>
</evidence>
<reference evidence="6 7" key="1">
    <citation type="journal article" date="2013" name="ISME J.">
        <title>A metabolic model for members of the genus Tetrasphaera involved in enhanced biological phosphorus removal.</title>
        <authorList>
            <person name="Kristiansen R."/>
            <person name="Nguyen H.T.T."/>
            <person name="Saunders A.M."/>
            <person name="Nielsen J.L."/>
            <person name="Wimmer R."/>
            <person name="Le V.Q."/>
            <person name="McIlroy S.J."/>
            <person name="Petrovski S."/>
            <person name="Seviour R.J."/>
            <person name="Calteau A."/>
            <person name="Nielsen K.L."/>
            <person name="Nielsen P.H."/>
        </authorList>
    </citation>
    <scope>NUCLEOTIDE SEQUENCE [LARGE SCALE GENOMIC DNA]</scope>
    <source>
        <strain evidence="6 7">T1-X7</strain>
    </source>
</reference>
<dbReference type="InterPro" id="IPR036271">
    <property type="entry name" value="Tet_transcr_reg_TetR-rel_C_sf"/>
</dbReference>
<dbReference type="PROSITE" id="PS01081">
    <property type="entry name" value="HTH_TETR_1"/>
    <property type="match status" value="1"/>
</dbReference>
<evidence type="ECO:0000256" key="1">
    <source>
        <dbReference type="ARBA" id="ARBA00023015"/>
    </source>
</evidence>
<feature type="DNA-binding region" description="H-T-H motif" evidence="4">
    <location>
        <begin position="40"/>
        <end position="59"/>
    </location>
</feature>
<dbReference type="Gene3D" id="1.10.357.10">
    <property type="entry name" value="Tetracycline Repressor, domain 2"/>
    <property type="match status" value="1"/>
</dbReference>
<dbReference type="Pfam" id="PF00440">
    <property type="entry name" value="TetR_N"/>
    <property type="match status" value="1"/>
</dbReference>
<keyword evidence="7" id="KW-1185">Reference proteome</keyword>
<dbReference type="PANTHER" id="PTHR30055">
    <property type="entry name" value="HTH-TYPE TRANSCRIPTIONAL REGULATOR RUTR"/>
    <property type="match status" value="1"/>
</dbReference>
<dbReference type="Gene3D" id="1.10.10.60">
    <property type="entry name" value="Homeodomain-like"/>
    <property type="match status" value="1"/>
</dbReference>
<protein>
    <submittedName>
        <fullName evidence="6">Putative transcriptional regulator, TetR family protein</fullName>
    </submittedName>
</protein>
<dbReference type="RefSeq" id="WP_048549916.1">
    <property type="nucleotide sequence ID" value="NZ_HF570958.1"/>
</dbReference>
<dbReference type="GO" id="GO:0000976">
    <property type="term" value="F:transcription cis-regulatory region binding"/>
    <property type="evidence" value="ECO:0007669"/>
    <property type="project" value="TreeGrafter"/>
</dbReference>
<organism evidence="6 7">
    <name type="scientific">Nostocoides japonicum T1-X7</name>
    <dbReference type="NCBI Taxonomy" id="1194083"/>
    <lineage>
        <taxon>Bacteria</taxon>
        <taxon>Bacillati</taxon>
        <taxon>Actinomycetota</taxon>
        <taxon>Actinomycetes</taxon>
        <taxon>Micrococcales</taxon>
        <taxon>Intrasporangiaceae</taxon>
        <taxon>Nostocoides</taxon>
    </lineage>
</organism>
<sequence>MTTIPWATREKHDRAGSAQHAALLAAAREAFEDNGYATTTVADITHRAGVSRATFYVYFASKHDVFAHLAHGLREELRASQSLTPDQAGDVRRAAVEATVAYLDAYTRNVRLLTVLQHQALTDPVQRALLDDIEDHTLRTTTRFIERAVAEHGLVPAAPPRDVARAAGGMVAAYAAVLHVHPDRHADVARHVGAMFVRLLGIPEAAGRPAAAGRGDTSPAA</sequence>
<evidence type="ECO:0000313" key="6">
    <source>
        <dbReference type="EMBL" id="CCH76330.1"/>
    </source>
</evidence>
<gene>
    <name evidence="6" type="ORF">BN12_120012</name>
</gene>
<dbReference type="GO" id="GO:0003700">
    <property type="term" value="F:DNA-binding transcription factor activity"/>
    <property type="evidence" value="ECO:0007669"/>
    <property type="project" value="TreeGrafter"/>
</dbReference>
<dbReference type="OrthoDB" id="7505659at2"/>
<dbReference type="SUPFAM" id="SSF48498">
    <property type="entry name" value="Tetracyclin repressor-like, C-terminal domain"/>
    <property type="match status" value="1"/>
</dbReference>
<dbReference type="SUPFAM" id="SSF46689">
    <property type="entry name" value="Homeodomain-like"/>
    <property type="match status" value="1"/>
</dbReference>
<evidence type="ECO:0000256" key="4">
    <source>
        <dbReference type="PROSITE-ProRule" id="PRU00335"/>
    </source>
</evidence>
<dbReference type="AlphaFoldDB" id="A0A077LWN1"/>
<proteinExistence type="predicted"/>
<dbReference type="InterPro" id="IPR023772">
    <property type="entry name" value="DNA-bd_HTH_TetR-type_CS"/>
</dbReference>